<protein>
    <submittedName>
        <fullName evidence="4">Thioredoxin reductase</fullName>
    </submittedName>
</protein>
<evidence type="ECO:0000256" key="1">
    <source>
        <dbReference type="ARBA" id="ARBA00022630"/>
    </source>
</evidence>
<dbReference type="InterPro" id="IPR023753">
    <property type="entry name" value="FAD/NAD-binding_dom"/>
</dbReference>
<dbReference type="PRINTS" id="PR00469">
    <property type="entry name" value="PNDRDTASEII"/>
</dbReference>
<evidence type="ECO:0000259" key="3">
    <source>
        <dbReference type="Pfam" id="PF07992"/>
    </source>
</evidence>
<evidence type="ECO:0000256" key="2">
    <source>
        <dbReference type="ARBA" id="ARBA00023002"/>
    </source>
</evidence>
<dbReference type="STRING" id="289370.SAMN05216602_2650"/>
<dbReference type="RefSeq" id="WP_074884381.1">
    <property type="nucleotide sequence ID" value="NZ_FORC01000002.1"/>
</dbReference>
<keyword evidence="5" id="KW-1185">Reference proteome</keyword>
<dbReference type="InterPro" id="IPR050097">
    <property type="entry name" value="Ferredoxin-NADP_redctase_2"/>
</dbReference>
<dbReference type="EMBL" id="FORC01000002">
    <property type="protein sequence ID" value="SFI74687.1"/>
    <property type="molecule type" value="Genomic_DNA"/>
</dbReference>
<dbReference type="InterPro" id="IPR036188">
    <property type="entry name" value="FAD/NAD-bd_sf"/>
</dbReference>
<dbReference type="SUPFAM" id="SSF51905">
    <property type="entry name" value="FAD/NAD(P)-binding domain"/>
    <property type="match status" value="1"/>
</dbReference>
<proteinExistence type="predicted"/>
<gene>
    <name evidence="4" type="ORF">SAMN05216602_2650</name>
</gene>
<dbReference type="PRINTS" id="PR00368">
    <property type="entry name" value="FADPNR"/>
</dbReference>
<dbReference type="OrthoDB" id="9786503at2"/>
<sequence length="295" mass="31358">MSYDAIIVGGSYAGLSAGLQLARARRRVLVIDAGVRRNRFASHSHGFLGQDGRAPDDIAADGRAELMDYPNVTWQVGEATEVQRDGEGFLVTLCGGQVQAGRRLILAGGVRDELSPIDGLAERWGRHVFHCPYCHGYELDQGRIGVLAVSPMSIHHALMLPDWGSTTFFLNGAFVPDAEQLEQLARRGVVVEPDPVLSMSGERIDVNLADGRTTALDGLFVMPRTHQHSPLAEQLGCELVEGPMGLYLQTSETQETSVAGVFACGDAALAAGSVALAVGTGARAGAGAHQSLIFR</sequence>
<dbReference type="Pfam" id="PF07992">
    <property type="entry name" value="Pyr_redox_2"/>
    <property type="match status" value="1"/>
</dbReference>
<dbReference type="Proteomes" id="UP000183018">
    <property type="component" value="Unassembled WGS sequence"/>
</dbReference>
<keyword evidence="1" id="KW-0285">Flavoprotein</keyword>
<dbReference type="PANTHER" id="PTHR48105">
    <property type="entry name" value="THIOREDOXIN REDUCTASE 1-RELATED-RELATED"/>
    <property type="match status" value="1"/>
</dbReference>
<reference evidence="5" key="1">
    <citation type="submission" date="2016-10" db="EMBL/GenBank/DDBJ databases">
        <authorList>
            <person name="Varghese N."/>
            <person name="Submissions S."/>
        </authorList>
    </citation>
    <scope>NUCLEOTIDE SEQUENCE [LARGE SCALE GENOMIC DNA]</scope>
    <source>
        <strain evidence="5">LMG 22563</strain>
    </source>
</reference>
<evidence type="ECO:0000313" key="5">
    <source>
        <dbReference type="Proteomes" id="UP000183018"/>
    </source>
</evidence>
<accession>A0A1I3KQH8</accession>
<organism evidence="4 5">
    <name type="scientific">Phytopseudomonas argentinensis</name>
    <dbReference type="NCBI Taxonomy" id="289370"/>
    <lineage>
        <taxon>Bacteria</taxon>
        <taxon>Pseudomonadati</taxon>
        <taxon>Pseudomonadota</taxon>
        <taxon>Gammaproteobacteria</taxon>
        <taxon>Pseudomonadales</taxon>
        <taxon>Pseudomonadaceae</taxon>
        <taxon>Phytopseudomonas</taxon>
    </lineage>
</organism>
<keyword evidence="2" id="KW-0560">Oxidoreductase</keyword>
<dbReference type="GO" id="GO:0016491">
    <property type="term" value="F:oxidoreductase activity"/>
    <property type="evidence" value="ECO:0007669"/>
    <property type="project" value="UniProtKB-KW"/>
</dbReference>
<evidence type="ECO:0000313" key="4">
    <source>
        <dbReference type="EMBL" id="SFI74687.1"/>
    </source>
</evidence>
<feature type="domain" description="FAD/NAD(P)-binding" evidence="3">
    <location>
        <begin position="3"/>
        <end position="277"/>
    </location>
</feature>
<dbReference type="Gene3D" id="3.50.50.60">
    <property type="entry name" value="FAD/NAD(P)-binding domain"/>
    <property type="match status" value="2"/>
</dbReference>
<dbReference type="AlphaFoldDB" id="A0A1I3KQH8"/>
<name>A0A1I3KQH8_9GAMM</name>